<evidence type="ECO:0000313" key="3">
    <source>
        <dbReference type="EMBL" id="RVX41936.1"/>
    </source>
</evidence>
<reference evidence="3 4" key="1">
    <citation type="submission" date="2019-01" db="EMBL/GenBank/DDBJ databases">
        <title>Sequencing the genomes of 1000 actinobacteria strains.</title>
        <authorList>
            <person name="Klenk H.-P."/>
        </authorList>
    </citation>
    <scope>NUCLEOTIDE SEQUENCE [LARGE SCALE GENOMIC DNA]</scope>
    <source>
        <strain evidence="3 4">DSM 43925</strain>
    </source>
</reference>
<dbReference type="SUPFAM" id="SSF51735">
    <property type="entry name" value="NAD(P)-binding Rossmann-fold domains"/>
    <property type="match status" value="1"/>
</dbReference>
<dbReference type="RefSeq" id="WP_241564193.1">
    <property type="nucleotide sequence ID" value="NZ_SAUN01000001.1"/>
</dbReference>
<dbReference type="InterPro" id="IPR036291">
    <property type="entry name" value="NAD(P)-bd_dom_sf"/>
</dbReference>
<keyword evidence="4" id="KW-1185">Reference proteome</keyword>
<evidence type="ECO:0000256" key="2">
    <source>
        <dbReference type="SAM" id="MobiDB-lite"/>
    </source>
</evidence>
<dbReference type="PANTHER" id="PTHR46865:SF2">
    <property type="entry name" value="MONOOXYGENASE"/>
    <property type="match status" value="1"/>
</dbReference>
<dbReference type="AlphaFoldDB" id="A0A438M8B4"/>
<protein>
    <submittedName>
        <fullName evidence="3">Enoyl-ACP reductase-like protein</fullName>
    </submittedName>
</protein>
<dbReference type="PANTHER" id="PTHR46865">
    <property type="entry name" value="OXIDOREDUCTASE-RELATED"/>
    <property type="match status" value="1"/>
</dbReference>
<evidence type="ECO:0000256" key="1">
    <source>
        <dbReference type="RuleBase" id="RU000363"/>
    </source>
</evidence>
<dbReference type="EMBL" id="SAUN01000001">
    <property type="protein sequence ID" value="RVX41936.1"/>
    <property type="molecule type" value="Genomic_DNA"/>
</dbReference>
<gene>
    <name evidence="3" type="ORF">EDD27_4543</name>
</gene>
<dbReference type="Gene3D" id="3.40.50.720">
    <property type="entry name" value="NAD(P)-binding Rossmann-like Domain"/>
    <property type="match status" value="1"/>
</dbReference>
<comment type="caution">
    <text evidence="3">The sequence shown here is derived from an EMBL/GenBank/DDBJ whole genome shotgun (WGS) entry which is preliminary data.</text>
</comment>
<feature type="region of interest" description="Disordered" evidence="2">
    <location>
        <begin position="128"/>
        <end position="151"/>
    </location>
</feature>
<dbReference type="PRINTS" id="PR00081">
    <property type="entry name" value="GDHRDH"/>
</dbReference>
<accession>A0A438M8B4</accession>
<evidence type="ECO:0000313" key="4">
    <source>
        <dbReference type="Proteomes" id="UP000284824"/>
    </source>
</evidence>
<dbReference type="SUPFAM" id="SSF51905">
    <property type="entry name" value="FAD/NAD(P)-binding domain"/>
    <property type="match status" value="1"/>
</dbReference>
<dbReference type="InterPro" id="IPR002347">
    <property type="entry name" value="SDR_fam"/>
</dbReference>
<proteinExistence type="inferred from homology"/>
<comment type="similarity">
    <text evidence="1">Belongs to the short-chain dehydrogenases/reductases (SDR) family.</text>
</comment>
<dbReference type="Pfam" id="PF00106">
    <property type="entry name" value="adh_short"/>
    <property type="match status" value="1"/>
</dbReference>
<name>A0A438M8B4_9ACTN</name>
<dbReference type="InterPro" id="IPR036188">
    <property type="entry name" value="FAD/NAD-bd_sf"/>
</dbReference>
<dbReference type="Proteomes" id="UP000284824">
    <property type="component" value="Unassembled WGS sequence"/>
</dbReference>
<organism evidence="3 4">
    <name type="scientific">Nonomuraea polychroma</name>
    <dbReference type="NCBI Taxonomy" id="46176"/>
    <lineage>
        <taxon>Bacteria</taxon>
        <taxon>Bacillati</taxon>
        <taxon>Actinomycetota</taxon>
        <taxon>Actinomycetes</taxon>
        <taxon>Streptosporangiales</taxon>
        <taxon>Streptosporangiaceae</taxon>
        <taxon>Nonomuraea</taxon>
    </lineage>
</organism>
<dbReference type="PRINTS" id="PR00080">
    <property type="entry name" value="SDRFAMILY"/>
</dbReference>
<dbReference type="InterPro" id="IPR051704">
    <property type="entry name" value="FAD_aromatic-hydroxylase"/>
</dbReference>
<sequence>MSLVGDAAYCPGPAVGASTSMAVIGAHVLAGELAAASDHTAAWAAYEREMADYVRKARAHAARMVKQVIPGSRAQVWTGAQALRLIGGLPTRLGRALAKRANSTGVHDDVEVKHYPDNMQIRRRQLHGSLLDDARRSRRTGGTAGPVPRRSWRARARSSTIVPMTEAKTVALVTGANKGDRTPPARQAVAALPGRAGPGARGMRAVDTLAAGGLDVELDVTSDESAAAAAKAVAERVDRLDVLVNNAGVGGPSLDPADMDPGTVRRLYEVNVFGQVRITPFVPTVYAEVGASTRGHGVERAGVADLRWRPRRLEYGFLSLAYASSKAALNMIVSQYARALPTFKVNAADPVTPPPT</sequence>
<dbReference type="Gene3D" id="3.50.50.60">
    <property type="entry name" value="FAD/NAD(P)-binding domain"/>
    <property type="match status" value="1"/>
</dbReference>